<evidence type="ECO:0000256" key="8">
    <source>
        <dbReference type="ARBA" id="ARBA00022989"/>
    </source>
</evidence>
<comment type="subcellular location">
    <subcellularLocation>
        <location evidence="1 12">Mitochondrion membrane</location>
        <topology evidence="1 12">Single-pass membrane protein</topology>
    </subcellularLocation>
</comment>
<protein>
    <recommendedName>
        <fullName evidence="12">ATP synthase complex subunit 8</fullName>
    </recommendedName>
</protein>
<keyword evidence="8 13" id="KW-1133">Transmembrane helix</keyword>
<name>E3VT47_9COLE</name>
<evidence type="ECO:0000313" key="14">
    <source>
        <dbReference type="EMBL" id="ADO60485.1"/>
    </source>
</evidence>
<dbReference type="GO" id="GO:0045259">
    <property type="term" value="C:proton-transporting ATP synthase complex"/>
    <property type="evidence" value="ECO:0007669"/>
    <property type="project" value="UniProtKB-KW"/>
</dbReference>
<dbReference type="InterPro" id="IPR001421">
    <property type="entry name" value="ATP8_metazoa"/>
</dbReference>
<proteinExistence type="inferred from homology"/>
<keyword evidence="9 12" id="KW-0406">Ion transport</keyword>
<evidence type="ECO:0000256" key="12">
    <source>
        <dbReference type="RuleBase" id="RU003661"/>
    </source>
</evidence>
<keyword evidence="7 12" id="KW-0375">Hydrogen ion transport</keyword>
<feature type="transmembrane region" description="Helical" evidence="13">
    <location>
        <begin position="12"/>
        <end position="31"/>
    </location>
</feature>
<dbReference type="GO" id="GO:0015078">
    <property type="term" value="F:proton transmembrane transporter activity"/>
    <property type="evidence" value="ECO:0007669"/>
    <property type="project" value="InterPro"/>
</dbReference>
<evidence type="ECO:0000256" key="10">
    <source>
        <dbReference type="ARBA" id="ARBA00023128"/>
    </source>
</evidence>
<evidence type="ECO:0000256" key="9">
    <source>
        <dbReference type="ARBA" id="ARBA00023065"/>
    </source>
</evidence>
<evidence type="ECO:0000256" key="11">
    <source>
        <dbReference type="ARBA" id="ARBA00023136"/>
    </source>
</evidence>
<evidence type="ECO:0000256" key="4">
    <source>
        <dbReference type="ARBA" id="ARBA00022448"/>
    </source>
</evidence>
<evidence type="ECO:0000256" key="13">
    <source>
        <dbReference type="SAM" id="Phobius"/>
    </source>
</evidence>
<keyword evidence="4 12" id="KW-0813">Transport</keyword>
<dbReference type="GO" id="GO:0015986">
    <property type="term" value="P:proton motive force-driven ATP synthesis"/>
    <property type="evidence" value="ECO:0007669"/>
    <property type="project" value="InterPro"/>
</dbReference>
<evidence type="ECO:0000256" key="3">
    <source>
        <dbReference type="ARBA" id="ARBA00011291"/>
    </source>
</evidence>
<gene>
    <name evidence="14" type="primary">ATP8</name>
</gene>
<keyword evidence="5 12" id="KW-0138">CF(0)</keyword>
<evidence type="ECO:0000256" key="5">
    <source>
        <dbReference type="ARBA" id="ARBA00022547"/>
    </source>
</evidence>
<evidence type="ECO:0000256" key="7">
    <source>
        <dbReference type="ARBA" id="ARBA00022781"/>
    </source>
</evidence>
<dbReference type="EMBL" id="HQ232810">
    <property type="protein sequence ID" value="ADO60485.1"/>
    <property type="molecule type" value="Genomic_DNA"/>
</dbReference>
<evidence type="ECO:0000256" key="6">
    <source>
        <dbReference type="ARBA" id="ARBA00022692"/>
    </source>
</evidence>
<keyword evidence="11 13" id="KW-0472">Membrane</keyword>
<dbReference type="GO" id="GO:0031966">
    <property type="term" value="C:mitochondrial membrane"/>
    <property type="evidence" value="ECO:0007669"/>
    <property type="project" value="UniProtKB-SubCell"/>
</dbReference>
<geneLocation type="mitochondrion" evidence="14"/>
<reference evidence="14" key="1">
    <citation type="journal article" date="2010" name="Nucleic Acids Res.">
        <title>Why barcode? High-throughput multiplex sequencing of mitochondrial genomes for molecular systematics.</title>
        <authorList>
            <person name="Timmermans M.J."/>
            <person name="Dodsworth S."/>
            <person name="Culverwell C.L."/>
            <person name="Bocak L."/>
            <person name="Ahrens D."/>
            <person name="Littlewood D.T."/>
            <person name="Pons J."/>
            <person name="Vogler A.P."/>
        </authorList>
    </citation>
    <scope>NUCLEOTIDE SEQUENCE</scope>
</reference>
<dbReference type="AlphaFoldDB" id="E3VT47"/>
<keyword evidence="6 12" id="KW-0812">Transmembrane</keyword>
<comment type="similarity">
    <text evidence="2 12">Belongs to the ATPase protein 8 family.</text>
</comment>
<comment type="subunit">
    <text evidence="3">F-type ATPases have 2 components, CF(1) - the catalytic core - and CF(0) - the membrane proton channel.</text>
</comment>
<dbReference type="Pfam" id="PF00895">
    <property type="entry name" value="ATP-synt_8"/>
    <property type="match status" value="1"/>
</dbReference>
<keyword evidence="10 12" id="KW-0496">Mitochondrion</keyword>
<sequence length="51" mass="6453">MPQMAPMNWVSLLIMFITIFLMFNSMNYFMFKYQNKTYSTKTNKFFFNWKW</sequence>
<evidence type="ECO:0000256" key="1">
    <source>
        <dbReference type="ARBA" id="ARBA00004304"/>
    </source>
</evidence>
<organism evidence="14">
    <name type="scientific">Elmidae sp. BMNH 840216</name>
    <dbReference type="NCBI Taxonomy" id="904145"/>
    <lineage>
        <taxon>Eukaryota</taxon>
        <taxon>Metazoa</taxon>
        <taxon>Ecdysozoa</taxon>
        <taxon>Arthropoda</taxon>
        <taxon>Hexapoda</taxon>
        <taxon>Insecta</taxon>
        <taxon>Pterygota</taxon>
        <taxon>Neoptera</taxon>
        <taxon>Endopterygota</taxon>
        <taxon>Coleoptera</taxon>
        <taxon>Polyphaga</taxon>
        <taxon>Elateriformia</taxon>
        <taxon>Byrrhoidea</taxon>
        <taxon>Elmidae</taxon>
    </lineage>
</organism>
<accession>E3VT47</accession>
<evidence type="ECO:0000256" key="2">
    <source>
        <dbReference type="ARBA" id="ARBA00008892"/>
    </source>
</evidence>